<dbReference type="CDD" id="cd02440">
    <property type="entry name" value="AdoMet_MTases"/>
    <property type="match status" value="2"/>
</dbReference>
<name>A0A8J5IF85_ZINOF</name>
<evidence type="ECO:0000256" key="1">
    <source>
        <dbReference type="ARBA" id="ARBA00022603"/>
    </source>
</evidence>
<reference evidence="4 5" key="1">
    <citation type="submission" date="2020-08" db="EMBL/GenBank/DDBJ databases">
        <title>Plant Genome Project.</title>
        <authorList>
            <person name="Zhang R.-G."/>
        </authorList>
    </citation>
    <scope>NUCLEOTIDE SEQUENCE [LARGE SCALE GENOMIC DNA]</scope>
    <source>
        <tissue evidence="4">Rhizome</tissue>
    </source>
</reference>
<dbReference type="InterPro" id="IPR013217">
    <property type="entry name" value="Methyltransf_12"/>
</dbReference>
<keyword evidence="1" id="KW-0489">Methyltransferase</keyword>
<dbReference type="PANTHER" id="PTHR22809:SF5">
    <property type="entry name" value="TRNA N(3)-METHYLCYTIDINE METHYLTRANSFERASE METTL6"/>
    <property type="match status" value="1"/>
</dbReference>
<dbReference type="GO" id="GO:0008757">
    <property type="term" value="F:S-adenosylmethionine-dependent methyltransferase activity"/>
    <property type="evidence" value="ECO:0007669"/>
    <property type="project" value="UniProtKB-ARBA"/>
</dbReference>
<evidence type="ECO:0000259" key="3">
    <source>
        <dbReference type="Pfam" id="PF08242"/>
    </source>
</evidence>
<evidence type="ECO:0000256" key="2">
    <source>
        <dbReference type="ARBA" id="ARBA00022679"/>
    </source>
</evidence>
<dbReference type="GO" id="GO:0032259">
    <property type="term" value="P:methylation"/>
    <property type="evidence" value="ECO:0007669"/>
    <property type="project" value="UniProtKB-KW"/>
</dbReference>
<dbReference type="InterPro" id="IPR026113">
    <property type="entry name" value="METTL2/6/8-like"/>
</dbReference>
<keyword evidence="5" id="KW-1185">Reference proteome</keyword>
<dbReference type="Proteomes" id="UP000734854">
    <property type="component" value="Unassembled WGS sequence"/>
</dbReference>
<dbReference type="PANTHER" id="PTHR22809">
    <property type="entry name" value="METHYLTRANSFERASE-RELATED"/>
    <property type="match status" value="1"/>
</dbReference>
<organism evidence="4 5">
    <name type="scientific">Zingiber officinale</name>
    <name type="common">Ginger</name>
    <name type="synonym">Amomum zingiber</name>
    <dbReference type="NCBI Taxonomy" id="94328"/>
    <lineage>
        <taxon>Eukaryota</taxon>
        <taxon>Viridiplantae</taxon>
        <taxon>Streptophyta</taxon>
        <taxon>Embryophyta</taxon>
        <taxon>Tracheophyta</taxon>
        <taxon>Spermatophyta</taxon>
        <taxon>Magnoliopsida</taxon>
        <taxon>Liliopsida</taxon>
        <taxon>Zingiberales</taxon>
        <taxon>Zingiberaceae</taxon>
        <taxon>Zingiber</taxon>
    </lineage>
</organism>
<gene>
    <name evidence="4" type="ORF">ZIOFF_008246</name>
</gene>
<sequence length="552" mass="62316">MAEEAATSSMAGELAVPEGAKKIQIYSTSLSSSSARQVTPFWKEKYEKDAKKYWDLFYKRHQDRFFKDRHYLDKEWGDHFLDREVGKLVVLEVGCGAGNTIFPLVATYPHIFVHACDFSPRAIELVKSHKDFSGDHINAFVCDLTIHNLSEIIAPASVDIVTMIFVLSAVSPEKMPLVLDNLRRVLKPNGLVLFRDYATGDLAQERLISKEQEISENFFVRGDGTRAYYFTNKFLVSLFQQSGFNVVNVRICNKQVMNRSQELVMNRRWIQAVFSNKPTEQNNEPIIHNYSNNYGDAEVDISGSVADLFCLSSSADEVIKIEVKGCSFRIKALTKEYQHTCKSTGLMLWESARLMCNIIAENPSIIVGKRMLELGCGSAGICSMIAAQHAEVVVSTDGDTEALSLLRENISTNLPKNLLNKIVINRLIWGNMEDVQAIKDFGCYDRGFDIIIGTDVTYSYGAISPLFETARELICSQENDNHKPALVLCHIERRINEDSIVSTASTFGFKLVDRWVNGIHSSDGIIRSWFSEGDNYMSFFRNTPLTILYFHS</sequence>
<keyword evidence="2" id="KW-0808">Transferase</keyword>
<dbReference type="Pfam" id="PF10294">
    <property type="entry name" value="Methyltransf_16"/>
    <property type="match status" value="1"/>
</dbReference>
<protein>
    <recommendedName>
        <fullName evidence="3">Methyltransferase type 12 domain-containing protein</fullName>
    </recommendedName>
</protein>
<dbReference type="EMBL" id="JACMSC010000002">
    <property type="protein sequence ID" value="KAG6534360.1"/>
    <property type="molecule type" value="Genomic_DNA"/>
</dbReference>
<evidence type="ECO:0000313" key="4">
    <source>
        <dbReference type="EMBL" id="KAG6534360.1"/>
    </source>
</evidence>
<dbReference type="Pfam" id="PF08242">
    <property type="entry name" value="Methyltransf_12"/>
    <property type="match status" value="1"/>
</dbReference>
<dbReference type="InterPro" id="IPR019410">
    <property type="entry name" value="Methyltransf_16"/>
</dbReference>
<accession>A0A8J5IF85</accession>
<comment type="caution">
    <text evidence="4">The sequence shown here is derived from an EMBL/GenBank/DDBJ whole genome shotgun (WGS) entry which is preliminary data.</text>
</comment>
<dbReference type="AlphaFoldDB" id="A0A8J5IF85"/>
<feature type="domain" description="Methyltransferase type 12" evidence="3">
    <location>
        <begin position="91"/>
        <end position="191"/>
    </location>
</feature>
<proteinExistence type="predicted"/>
<evidence type="ECO:0000313" key="5">
    <source>
        <dbReference type="Proteomes" id="UP000734854"/>
    </source>
</evidence>